<evidence type="ECO:0000313" key="2">
    <source>
        <dbReference type="EMBL" id="PED16441.1"/>
    </source>
</evidence>
<evidence type="ECO:0000313" key="5">
    <source>
        <dbReference type="Proteomes" id="UP000223445"/>
    </source>
</evidence>
<dbReference type="Pfam" id="PF13443">
    <property type="entry name" value="HTH_26"/>
    <property type="match status" value="1"/>
</dbReference>
<comment type="caution">
    <text evidence="2">The sequence shown here is derived from an EMBL/GenBank/DDBJ whole genome shotgun (WGS) entry which is preliminary data.</text>
</comment>
<dbReference type="InterPro" id="IPR001387">
    <property type="entry name" value="Cro/C1-type_HTH"/>
</dbReference>
<sequence>MRKKVKDKYQVLLNRGNLDKHLVAKDLNITKLRDKLEEEGIFISYTTLTNLLYNANTWKLTYAVMICKILDLEIFDIFDIVETEEE</sequence>
<dbReference type="EMBL" id="NVMD01000002">
    <property type="protein sequence ID" value="PED16441.1"/>
    <property type="molecule type" value="Genomic_DNA"/>
</dbReference>
<dbReference type="Proteomes" id="UP000223445">
    <property type="component" value="Unassembled WGS sequence"/>
</dbReference>
<dbReference type="EMBL" id="NUPM01000005">
    <property type="protein sequence ID" value="PGZ05015.1"/>
    <property type="molecule type" value="Genomic_DNA"/>
</dbReference>
<evidence type="ECO:0000259" key="1">
    <source>
        <dbReference type="Pfam" id="PF13443"/>
    </source>
</evidence>
<organism evidence="2 4">
    <name type="scientific">Bacillus thuringiensis</name>
    <dbReference type="NCBI Taxonomy" id="1428"/>
    <lineage>
        <taxon>Bacteria</taxon>
        <taxon>Bacillati</taxon>
        <taxon>Bacillota</taxon>
        <taxon>Bacilli</taxon>
        <taxon>Bacillales</taxon>
        <taxon>Bacillaceae</taxon>
        <taxon>Bacillus</taxon>
        <taxon>Bacillus cereus group</taxon>
    </lineage>
</organism>
<gene>
    <name evidence="3" type="ORF">COE48_05370</name>
    <name evidence="2" type="ORF">CON01_00905</name>
</gene>
<name>A0A9X6U4X6_BACTU</name>
<dbReference type="Proteomes" id="UP000220127">
    <property type="component" value="Unassembled WGS sequence"/>
</dbReference>
<accession>A0A9X6U4X6</accession>
<reference evidence="4 5" key="1">
    <citation type="submission" date="2017-09" db="EMBL/GenBank/DDBJ databases">
        <title>Large-scale bioinformatics analysis of Bacillus genomes uncovers conserved roles of natural products in bacterial physiology.</title>
        <authorList>
            <consortium name="Agbiome Team Llc"/>
            <person name="Bleich R.M."/>
            <person name="Grubbs K.J."/>
            <person name="Santa Maria K.C."/>
            <person name="Allen S.E."/>
            <person name="Farag S."/>
            <person name="Shank E.A."/>
            <person name="Bowers A."/>
        </authorList>
    </citation>
    <scope>NUCLEOTIDE SEQUENCE [LARGE SCALE GENOMIC DNA]</scope>
    <source>
        <strain evidence="3 5">AFS030179</strain>
        <strain evidence="2 4">AFS094940</strain>
    </source>
</reference>
<evidence type="ECO:0000313" key="3">
    <source>
        <dbReference type="EMBL" id="PGZ05015.1"/>
    </source>
</evidence>
<dbReference type="RefSeq" id="WP_088011339.1">
    <property type="nucleotide sequence ID" value="NZ_JASVEG010000007.1"/>
</dbReference>
<evidence type="ECO:0000313" key="4">
    <source>
        <dbReference type="Proteomes" id="UP000220127"/>
    </source>
</evidence>
<dbReference type="AlphaFoldDB" id="A0A9X6U4X6"/>
<feature type="domain" description="HTH cro/C1-type" evidence="1">
    <location>
        <begin position="17"/>
        <end position="81"/>
    </location>
</feature>
<protein>
    <recommendedName>
        <fullName evidence="1">HTH cro/C1-type domain-containing protein</fullName>
    </recommendedName>
</protein>
<proteinExistence type="predicted"/>